<dbReference type="GO" id="GO:0005304">
    <property type="term" value="F:L-valine transmembrane transporter activity"/>
    <property type="evidence" value="ECO:0007669"/>
    <property type="project" value="TreeGrafter"/>
</dbReference>
<evidence type="ECO:0000313" key="7">
    <source>
        <dbReference type="Proteomes" id="UP001139311"/>
    </source>
</evidence>
<name>A0A9X1IF71_9PROT</name>
<evidence type="ECO:0000313" key="6">
    <source>
        <dbReference type="EMBL" id="MCB4823671.1"/>
    </source>
</evidence>
<keyword evidence="7" id="KW-1185">Reference proteome</keyword>
<dbReference type="GO" id="GO:0015188">
    <property type="term" value="F:L-isoleucine transmembrane transporter activity"/>
    <property type="evidence" value="ECO:0007669"/>
    <property type="project" value="TreeGrafter"/>
</dbReference>
<dbReference type="GO" id="GO:0015808">
    <property type="term" value="P:L-alanine transport"/>
    <property type="evidence" value="ECO:0007669"/>
    <property type="project" value="TreeGrafter"/>
</dbReference>
<dbReference type="InterPro" id="IPR017871">
    <property type="entry name" value="ABC_transporter-like_CS"/>
</dbReference>
<dbReference type="InterPro" id="IPR003593">
    <property type="entry name" value="AAA+_ATPase"/>
</dbReference>
<keyword evidence="2" id="KW-0547">Nucleotide-binding</keyword>
<dbReference type="AlphaFoldDB" id="A0A9X1IF71"/>
<dbReference type="RefSeq" id="WP_226610672.1">
    <property type="nucleotide sequence ID" value="NZ_JAJAQI010000029.1"/>
</dbReference>
<accession>A0A9X1IF71</accession>
<evidence type="ECO:0000256" key="3">
    <source>
        <dbReference type="ARBA" id="ARBA00022840"/>
    </source>
</evidence>
<dbReference type="GO" id="GO:0005524">
    <property type="term" value="F:ATP binding"/>
    <property type="evidence" value="ECO:0007669"/>
    <property type="project" value="UniProtKB-KW"/>
</dbReference>
<sequence length="272" mass="29103">MATLEVDKLRKSFGGVQAVRDVSFAVAPGEMLALIGPNGAGKSTCFNMLNGQLRPDAGWVRLNGQDITGLAPRKVWRMGVGRTFQITATFGSMTVLENVQMALLSHRRRLGQLWTPVARADRAPAEALLARLDMADQAARPCGILAYGDLKRVELAIALANDPKLLLMDEPTAGMAPQERVGLMALTASIARERGIAVLFTEHDMDVVFGHADRILVLDRGALIAEGPPAEVRADPRVREVYLGAGFSGGHPGSRDPVRGSVARPKSVQGGH</sequence>
<dbReference type="Proteomes" id="UP001139311">
    <property type="component" value="Unassembled WGS sequence"/>
</dbReference>
<feature type="domain" description="ABC transporter" evidence="5">
    <location>
        <begin position="4"/>
        <end position="245"/>
    </location>
</feature>
<gene>
    <name evidence="6" type="ORF">LHA35_18235</name>
</gene>
<dbReference type="Pfam" id="PF12399">
    <property type="entry name" value="BCA_ABC_TP_C"/>
    <property type="match status" value="1"/>
</dbReference>
<comment type="caution">
    <text evidence="6">The sequence shown here is derived from an EMBL/GenBank/DDBJ whole genome shotgun (WGS) entry which is preliminary data.</text>
</comment>
<dbReference type="EMBL" id="JAJAQI010000029">
    <property type="protein sequence ID" value="MCB4823671.1"/>
    <property type="molecule type" value="Genomic_DNA"/>
</dbReference>
<dbReference type="InterPro" id="IPR003439">
    <property type="entry name" value="ABC_transporter-like_ATP-bd"/>
</dbReference>
<keyword evidence="1" id="KW-0813">Transport</keyword>
<dbReference type="FunFam" id="3.40.50.300:FF:000421">
    <property type="entry name" value="Branched-chain amino acid ABC transporter ATP-binding protein"/>
    <property type="match status" value="1"/>
</dbReference>
<evidence type="ECO:0000256" key="2">
    <source>
        <dbReference type="ARBA" id="ARBA00022741"/>
    </source>
</evidence>
<organism evidence="6 7">
    <name type="scientific">Roseicella aerolata</name>
    <dbReference type="NCBI Taxonomy" id="2883479"/>
    <lineage>
        <taxon>Bacteria</taxon>
        <taxon>Pseudomonadati</taxon>
        <taxon>Pseudomonadota</taxon>
        <taxon>Alphaproteobacteria</taxon>
        <taxon>Acetobacterales</taxon>
        <taxon>Roseomonadaceae</taxon>
        <taxon>Roseicella</taxon>
    </lineage>
</organism>
<dbReference type="InterPro" id="IPR032823">
    <property type="entry name" value="BCA_ABC_TP_C"/>
</dbReference>
<dbReference type="PROSITE" id="PS00211">
    <property type="entry name" value="ABC_TRANSPORTER_1"/>
    <property type="match status" value="1"/>
</dbReference>
<dbReference type="GO" id="GO:0005886">
    <property type="term" value="C:plasma membrane"/>
    <property type="evidence" value="ECO:0007669"/>
    <property type="project" value="TreeGrafter"/>
</dbReference>
<dbReference type="GO" id="GO:1903806">
    <property type="term" value="P:L-isoleucine import across plasma membrane"/>
    <property type="evidence" value="ECO:0007669"/>
    <property type="project" value="TreeGrafter"/>
</dbReference>
<dbReference type="SMART" id="SM00382">
    <property type="entry name" value="AAA"/>
    <property type="match status" value="1"/>
</dbReference>
<proteinExistence type="predicted"/>
<feature type="region of interest" description="Disordered" evidence="4">
    <location>
        <begin position="245"/>
        <end position="272"/>
    </location>
</feature>
<evidence type="ECO:0000256" key="4">
    <source>
        <dbReference type="SAM" id="MobiDB-lite"/>
    </source>
</evidence>
<dbReference type="InterPro" id="IPR051120">
    <property type="entry name" value="ABC_AA/LPS_Transport"/>
</dbReference>
<dbReference type="PROSITE" id="PS50893">
    <property type="entry name" value="ABC_TRANSPORTER_2"/>
    <property type="match status" value="1"/>
</dbReference>
<dbReference type="Pfam" id="PF00005">
    <property type="entry name" value="ABC_tran"/>
    <property type="match status" value="1"/>
</dbReference>
<reference evidence="6" key="1">
    <citation type="submission" date="2021-10" db="EMBL/GenBank/DDBJ databases">
        <title>Roseicella aerolatum sp. nov., isolated from aerosols of e-waste dismantling site.</title>
        <authorList>
            <person name="Qin T."/>
        </authorList>
    </citation>
    <scope>NUCLEOTIDE SEQUENCE</scope>
    <source>
        <strain evidence="6">GB24</strain>
    </source>
</reference>
<dbReference type="PANTHER" id="PTHR45772">
    <property type="entry name" value="CONSERVED COMPONENT OF ABC TRANSPORTER FOR NATURAL AMINO ACIDS-RELATED"/>
    <property type="match status" value="1"/>
</dbReference>
<dbReference type="CDD" id="cd03219">
    <property type="entry name" value="ABC_Mj1267_LivG_branched"/>
    <property type="match status" value="1"/>
</dbReference>
<dbReference type="InterPro" id="IPR027417">
    <property type="entry name" value="P-loop_NTPase"/>
</dbReference>
<dbReference type="SUPFAM" id="SSF52540">
    <property type="entry name" value="P-loop containing nucleoside triphosphate hydrolases"/>
    <property type="match status" value="1"/>
</dbReference>
<evidence type="ECO:0000256" key="1">
    <source>
        <dbReference type="ARBA" id="ARBA00022448"/>
    </source>
</evidence>
<keyword evidence="3 6" id="KW-0067">ATP-binding</keyword>
<protein>
    <submittedName>
        <fullName evidence="6">ABC transporter ATP-binding protein</fullName>
    </submittedName>
</protein>
<dbReference type="GO" id="GO:0015192">
    <property type="term" value="F:L-phenylalanine transmembrane transporter activity"/>
    <property type="evidence" value="ECO:0007669"/>
    <property type="project" value="TreeGrafter"/>
</dbReference>
<evidence type="ECO:0000259" key="5">
    <source>
        <dbReference type="PROSITE" id="PS50893"/>
    </source>
</evidence>
<dbReference type="GO" id="GO:1903805">
    <property type="term" value="P:L-valine import across plasma membrane"/>
    <property type="evidence" value="ECO:0007669"/>
    <property type="project" value="TreeGrafter"/>
</dbReference>
<dbReference type="GO" id="GO:0016887">
    <property type="term" value="F:ATP hydrolysis activity"/>
    <property type="evidence" value="ECO:0007669"/>
    <property type="project" value="InterPro"/>
</dbReference>
<dbReference type="GO" id="GO:0042941">
    <property type="term" value="P:D-alanine transmembrane transport"/>
    <property type="evidence" value="ECO:0007669"/>
    <property type="project" value="TreeGrafter"/>
</dbReference>
<dbReference type="PANTHER" id="PTHR45772:SF7">
    <property type="entry name" value="AMINO ACID ABC TRANSPORTER ATP-BINDING PROTEIN"/>
    <property type="match status" value="1"/>
</dbReference>
<dbReference type="Gene3D" id="3.40.50.300">
    <property type="entry name" value="P-loop containing nucleotide triphosphate hydrolases"/>
    <property type="match status" value="1"/>
</dbReference>